<keyword evidence="1" id="KW-1133">Transmembrane helix</keyword>
<comment type="caution">
    <text evidence="2">The sequence shown here is derived from an EMBL/GenBank/DDBJ whole genome shotgun (WGS) entry which is preliminary data.</text>
</comment>
<feature type="transmembrane region" description="Helical" evidence="1">
    <location>
        <begin position="12"/>
        <end position="37"/>
    </location>
</feature>
<feature type="transmembrane region" description="Helical" evidence="1">
    <location>
        <begin position="179"/>
        <end position="201"/>
    </location>
</feature>
<accession>A0A927C624</accession>
<keyword evidence="3" id="KW-1185">Reference proteome</keyword>
<keyword evidence="1" id="KW-0812">Transmembrane</keyword>
<protein>
    <submittedName>
        <fullName evidence="2">DUF4386 domain-containing protein</fullName>
    </submittedName>
</protein>
<dbReference type="Pfam" id="PF14329">
    <property type="entry name" value="DUF4386"/>
    <property type="match status" value="1"/>
</dbReference>
<sequence length="245" mass="26951">MKLIKPTHYQNLQHTSAIVAGVSLFIMSIAAAFSYGYVHTSLIVNDDALMTLTNIQQSGSRFAFGILGWLVIILTDLLVSWAFYVYLKPIHHEYSLLAGWLRLIYTAILAIAVSHLVVAGRIARAGTSPFNESINGMASQSMLSIKAFESIWSLGLILFGLHLLAIGFIALSSRHIPKYVSIMIAIAGFSYVIVHVMDNFFPQLEPIASSLETLLSIPMIIGELGFGIWLLIKGRKLSLSTDKQP</sequence>
<name>A0A927C624_9BACL</name>
<evidence type="ECO:0000313" key="2">
    <source>
        <dbReference type="EMBL" id="MBD2860662.1"/>
    </source>
</evidence>
<organism evidence="2 3">
    <name type="scientific">Paenibacillus oceani</name>
    <dbReference type="NCBI Taxonomy" id="2772510"/>
    <lineage>
        <taxon>Bacteria</taxon>
        <taxon>Bacillati</taxon>
        <taxon>Bacillota</taxon>
        <taxon>Bacilli</taxon>
        <taxon>Bacillales</taxon>
        <taxon>Paenibacillaceae</taxon>
        <taxon>Paenibacillus</taxon>
    </lineage>
</organism>
<feature type="transmembrane region" description="Helical" evidence="1">
    <location>
        <begin position="213"/>
        <end position="232"/>
    </location>
</feature>
<reference evidence="2" key="1">
    <citation type="submission" date="2020-09" db="EMBL/GenBank/DDBJ databases">
        <title>A novel bacterium of genus Paenibacillus, isolated from South China Sea.</title>
        <authorList>
            <person name="Huang H."/>
            <person name="Mo K."/>
            <person name="Hu Y."/>
        </authorList>
    </citation>
    <scope>NUCLEOTIDE SEQUENCE</scope>
    <source>
        <strain evidence="2">IB182363</strain>
    </source>
</reference>
<evidence type="ECO:0000256" key="1">
    <source>
        <dbReference type="SAM" id="Phobius"/>
    </source>
</evidence>
<feature type="transmembrane region" description="Helical" evidence="1">
    <location>
        <begin position="62"/>
        <end position="87"/>
    </location>
</feature>
<feature type="transmembrane region" description="Helical" evidence="1">
    <location>
        <begin position="99"/>
        <end position="123"/>
    </location>
</feature>
<dbReference type="Proteomes" id="UP000639396">
    <property type="component" value="Unassembled WGS sequence"/>
</dbReference>
<keyword evidence="1" id="KW-0472">Membrane</keyword>
<dbReference type="AlphaFoldDB" id="A0A927C624"/>
<dbReference type="InterPro" id="IPR025495">
    <property type="entry name" value="DUF4386"/>
</dbReference>
<proteinExistence type="predicted"/>
<gene>
    <name evidence="2" type="ORF">IDH45_01505</name>
</gene>
<feature type="transmembrane region" description="Helical" evidence="1">
    <location>
        <begin position="151"/>
        <end position="172"/>
    </location>
</feature>
<dbReference type="EMBL" id="JACXJA010000001">
    <property type="protein sequence ID" value="MBD2860662.1"/>
    <property type="molecule type" value="Genomic_DNA"/>
</dbReference>
<evidence type="ECO:0000313" key="3">
    <source>
        <dbReference type="Proteomes" id="UP000639396"/>
    </source>
</evidence>